<dbReference type="PANTHER" id="PTHR38042">
    <property type="entry name" value="UROPORPHYRINOGEN-III SYNTHASE, CHLOROPLASTIC"/>
    <property type="match status" value="1"/>
</dbReference>
<proteinExistence type="inferred from homology"/>
<dbReference type="EMBL" id="JAUSTY010000001">
    <property type="protein sequence ID" value="MDQ0164321.1"/>
    <property type="molecule type" value="Genomic_DNA"/>
</dbReference>
<dbReference type="Proteomes" id="UP001235840">
    <property type="component" value="Unassembled WGS sequence"/>
</dbReference>
<comment type="catalytic activity">
    <reaction evidence="8 9">
        <text>hydroxymethylbilane = uroporphyrinogen III + H2O</text>
        <dbReference type="Rhea" id="RHEA:18965"/>
        <dbReference type="ChEBI" id="CHEBI:15377"/>
        <dbReference type="ChEBI" id="CHEBI:57308"/>
        <dbReference type="ChEBI" id="CHEBI:57845"/>
        <dbReference type="EC" id="4.2.1.75"/>
    </reaction>
</comment>
<organism evidence="11 12">
    <name type="scientific">Caldalkalibacillus horti</name>
    <dbReference type="NCBI Taxonomy" id="77523"/>
    <lineage>
        <taxon>Bacteria</taxon>
        <taxon>Bacillati</taxon>
        <taxon>Bacillota</taxon>
        <taxon>Bacilli</taxon>
        <taxon>Bacillales</taxon>
        <taxon>Bacillaceae</taxon>
        <taxon>Caldalkalibacillus</taxon>
    </lineage>
</organism>
<evidence type="ECO:0000256" key="8">
    <source>
        <dbReference type="ARBA" id="ARBA00048617"/>
    </source>
</evidence>
<dbReference type="RefSeq" id="WP_307389751.1">
    <property type="nucleotide sequence ID" value="NZ_BAAADK010000009.1"/>
</dbReference>
<name>A0ABT9VTK3_9BACI</name>
<evidence type="ECO:0000256" key="7">
    <source>
        <dbReference type="ARBA" id="ARBA00040167"/>
    </source>
</evidence>
<comment type="caution">
    <text evidence="11">The sequence shown here is derived from an EMBL/GenBank/DDBJ whole genome shotgun (WGS) entry which is preliminary data.</text>
</comment>
<keyword evidence="4 9" id="KW-0456">Lyase</keyword>
<evidence type="ECO:0000256" key="9">
    <source>
        <dbReference type="RuleBase" id="RU366031"/>
    </source>
</evidence>
<keyword evidence="5 9" id="KW-0627">Porphyrin biosynthesis</keyword>
<accession>A0ABT9VTK3</accession>
<evidence type="ECO:0000256" key="1">
    <source>
        <dbReference type="ARBA" id="ARBA00004772"/>
    </source>
</evidence>
<reference evidence="11 12" key="1">
    <citation type="submission" date="2023-07" db="EMBL/GenBank/DDBJ databases">
        <title>Genomic Encyclopedia of Type Strains, Phase IV (KMG-IV): sequencing the most valuable type-strain genomes for metagenomic binning, comparative biology and taxonomic classification.</title>
        <authorList>
            <person name="Goeker M."/>
        </authorList>
    </citation>
    <scope>NUCLEOTIDE SEQUENCE [LARGE SCALE GENOMIC DNA]</scope>
    <source>
        <strain evidence="11 12">DSM 12751</strain>
    </source>
</reference>
<evidence type="ECO:0000256" key="4">
    <source>
        <dbReference type="ARBA" id="ARBA00023239"/>
    </source>
</evidence>
<gene>
    <name evidence="11" type="ORF">J2S11_000220</name>
</gene>
<dbReference type="EC" id="4.2.1.75" evidence="3 9"/>
<dbReference type="SUPFAM" id="SSF69618">
    <property type="entry name" value="HemD-like"/>
    <property type="match status" value="1"/>
</dbReference>
<dbReference type="InterPro" id="IPR036108">
    <property type="entry name" value="4pyrrol_syn_uPrphyn_synt_sf"/>
</dbReference>
<evidence type="ECO:0000256" key="6">
    <source>
        <dbReference type="ARBA" id="ARBA00037589"/>
    </source>
</evidence>
<dbReference type="Pfam" id="PF02602">
    <property type="entry name" value="HEM4"/>
    <property type="match status" value="1"/>
</dbReference>
<evidence type="ECO:0000256" key="3">
    <source>
        <dbReference type="ARBA" id="ARBA00013109"/>
    </source>
</evidence>
<keyword evidence="12" id="KW-1185">Reference proteome</keyword>
<evidence type="ECO:0000313" key="12">
    <source>
        <dbReference type="Proteomes" id="UP001235840"/>
    </source>
</evidence>
<evidence type="ECO:0000256" key="5">
    <source>
        <dbReference type="ARBA" id="ARBA00023244"/>
    </source>
</evidence>
<evidence type="ECO:0000313" key="11">
    <source>
        <dbReference type="EMBL" id="MDQ0164321.1"/>
    </source>
</evidence>
<protein>
    <recommendedName>
        <fullName evidence="7 9">Uroporphyrinogen-III synthase</fullName>
        <ecNumber evidence="3 9">4.2.1.75</ecNumber>
    </recommendedName>
</protein>
<comment type="function">
    <text evidence="6 9">Catalyzes cyclization of the linear tetrapyrrole, hydroxymethylbilane, to the macrocyclic uroporphyrinogen III.</text>
</comment>
<dbReference type="InterPro" id="IPR003754">
    <property type="entry name" value="4pyrrol_synth_uPrphyn_synth"/>
</dbReference>
<dbReference type="Gene3D" id="3.40.50.10090">
    <property type="match status" value="2"/>
</dbReference>
<evidence type="ECO:0000259" key="10">
    <source>
        <dbReference type="Pfam" id="PF02602"/>
    </source>
</evidence>
<dbReference type="PANTHER" id="PTHR38042:SF1">
    <property type="entry name" value="UROPORPHYRINOGEN-III SYNTHASE, CHLOROPLASTIC"/>
    <property type="match status" value="1"/>
</dbReference>
<feature type="domain" description="Tetrapyrrole biosynthesis uroporphyrinogen III synthase" evidence="10">
    <location>
        <begin position="30"/>
        <end position="265"/>
    </location>
</feature>
<comment type="similarity">
    <text evidence="2 9">Belongs to the uroporphyrinogen-III synthase family.</text>
</comment>
<comment type="pathway">
    <text evidence="1 9">Porphyrin-containing compound metabolism; protoporphyrin-IX biosynthesis; coproporphyrinogen-III from 5-aminolevulinate: step 3/4.</text>
</comment>
<dbReference type="InterPro" id="IPR039793">
    <property type="entry name" value="UROS/Hem4"/>
</dbReference>
<sequence length="277" mass="31828">MSREHVQRSLEGKHIAVTRATNQAKSMLDMLEAKGATPYLFPLIKTRKVDQHQEIQHVLKNLESFSWIIFTSVNSVRYFMQCCREFFGYEEWLERPALKNIRIAAVGPITKEVLIQAGWKVDFMPSKAKQEELGAELSSKIIAGERVLFPKGNLARKQLKQTLEDYEIDVLEIIVYETVKVKHRQEDVQDFISMLARNQLDVLTFTSSSTIKHFMALLKENDLQLDWNTSPIIVACIGPITAQTAKDYGMNVHIEATPYTGEALVNEIEFYFTRKQV</sequence>
<dbReference type="CDD" id="cd06578">
    <property type="entry name" value="HemD"/>
    <property type="match status" value="1"/>
</dbReference>
<evidence type="ECO:0000256" key="2">
    <source>
        <dbReference type="ARBA" id="ARBA00008133"/>
    </source>
</evidence>